<dbReference type="SUPFAM" id="SSF57850">
    <property type="entry name" value="RING/U-box"/>
    <property type="match status" value="1"/>
</dbReference>
<dbReference type="Pfam" id="PF02148">
    <property type="entry name" value="zf-UBP"/>
    <property type="match status" value="1"/>
</dbReference>
<dbReference type="Proteomes" id="UP000619355">
    <property type="component" value="Unassembled WGS sequence"/>
</dbReference>
<dbReference type="Gene3D" id="3.30.40.10">
    <property type="entry name" value="Zinc/RING finger domain, C3HC4 (zinc finger)"/>
    <property type="match status" value="1"/>
</dbReference>
<gene>
    <name evidence="2" type="ORF">GCM10018980_28310</name>
</gene>
<evidence type="ECO:0000259" key="1">
    <source>
        <dbReference type="PROSITE" id="PS50271"/>
    </source>
</evidence>
<evidence type="ECO:0000313" key="2">
    <source>
        <dbReference type="EMBL" id="GHG48217.1"/>
    </source>
</evidence>
<dbReference type="InterPro" id="IPR013083">
    <property type="entry name" value="Znf_RING/FYVE/PHD"/>
</dbReference>
<accession>A0A919C5Q0</accession>
<reference evidence="3" key="1">
    <citation type="journal article" date="2019" name="Int. J. Syst. Evol. Microbiol.">
        <title>The Global Catalogue of Microorganisms (GCM) 10K type strain sequencing project: providing services to taxonomists for standard genome sequencing and annotation.</title>
        <authorList>
            <consortium name="The Broad Institute Genomics Platform"/>
            <consortium name="The Broad Institute Genome Sequencing Center for Infectious Disease"/>
            <person name="Wu L."/>
            <person name="Ma J."/>
        </authorList>
    </citation>
    <scope>NUCLEOTIDE SEQUENCE [LARGE SCALE GENOMIC DNA]</scope>
    <source>
        <strain evidence="3">JCM 4253</strain>
    </source>
</reference>
<dbReference type="GO" id="GO:0008270">
    <property type="term" value="F:zinc ion binding"/>
    <property type="evidence" value="ECO:0007669"/>
    <property type="project" value="InterPro"/>
</dbReference>
<sequence>MVLAHPRVPRGHPHARRNLAIMKQCTHADALPHPEPEPLDETCPECLRDGTHPVQLRLCLTCGHVGCCDSSPGRHATEHHARTGHPVMRTFEPGEDWRWCFVDHVLV</sequence>
<evidence type="ECO:0000313" key="3">
    <source>
        <dbReference type="Proteomes" id="UP000619355"/>
    </source>
</evidence>
<comment type="caution">
    <text evidence="2">The sequence shown here is derived from an EMBL/GenBank/DDBJ whole genome shotgun (WGS) entry which is preliminary data.</text>
</comment>
<feature type="domain" description="UBP-type" evidence="1">
    <location>
        <begin position="23"/>
        <end position="107"/>
    </location>
</feature>
<keyword evidence="3" id="KW-1185">Reference proteome</keyword>
<dbReference type="PROSITE" id="PS50271">
    <property type="entry name" value="ZF_UBP"/>
    <property type="match status" value="1"/>
</dbReference>
<proteinExistence type="predicted"/>
<protein>
    <recommendedName>
        <fullName evidence="1">UBP-type domain-containing protein</fullName>
    </recommendedName>
</protein>
<organism evidence="2 3">
    <name type="scientific">Streptomyces capoamus</name>
    <dbReference type="NCBI Taxonomy" id="68183"/>
    <lineage>
        <taxon>Bacteria</taxon>
        <taxon>Bacillati</taxon>
        <taxon>Actinomycetota</taxon>
        <taxon>Actinomycetes</taxon>
        <taxon>Kitasatosporales</taxon>
        <taxon>Streptomycetaceae</taxon>
        <taxon>Streptomyces</taxon>
    </lineage>
</organism>
<name>A0A919C5Q0_9ACTN</name>
<dbReference type="AlphaFoldDB" id="A0A919C5Q0"/>
<dbReference type="InterPro" id="IPR001607">
    <property type="entry name" value="Znf_UBP"/>
</dbReference>
<dbReference type="EMBL" id="BNBF01000007">
    <property type="protein sequence ID" value="GHG48217.1"/>
    <property type="molecule type" value="Genomic_DNA"/>
</dbReference>